<keyword evidence="6" id="KW-1185">Reference proteome</keyword>
<reference evidence="5" key="2">
    <citation type="submission" date="2025-08" db="UniProtKB">
        <authorList>
            <consortium name="Ensembl"/>
        </authorList>
    </citation>
    <scope>IDENTIFICATION</scope>
</reference>
<dbReference type="SUPFAM" id="SSF57256">
    <property type="entry name" value="Elafin-like"/>
    <property type="match status" value="2"/>
</dbReference>
<dbReference type="PROSITE" id="PS51390">
    <property type="entry name" value="WAP"/>
    <property type="match status" value="1"/>
</dbReference>
<organism evidence="5 6">
    <name type="scientific">Gopherus evgoodei</name>
    <name type="common">Goodes thornscrub tortoise</name>
    <dbReference type="NCBI Taxonomy" id="1825980"/>
    <lineage>
        <taxon>Eukaryota</taxon>
        <taxon>Metazoa</taxon>
        <taxon>Chordata</taxon>
        <taxon>Craniata</taxon>
        <taxon>Vertebrata</taxon>
        <taxon>Euteleostomi</taxon>
        <taxon>Archelosauria</taxon>
        <taxon>Testudinata</taxon>
        <taxon>Testudines</taxon>
        <taxon>Cryptodira</taxon>
        <taxon>Durocryptodira</taxon>
        <taxon>Testudinoidea</taxon>
        <taxon>Testudinidae</taxon>
        <taxon>Gopherus</taxon>
    </lineage>
</organism>
<feature type="region of interest" description="Disordered" evidence="3">
    <location>
        <begin position="26"/>
        <end position="53"/>
    </location>
</feature>
<evidence type="ECO:0000313" key="5">
    <source>
        <dbReference type="Ensembl" id="ENSGEVP00005008385.1"/>
    </source>
</evidence>
<dbReference type="GO" id="GO:0005615">
    <property type="term" value="C:extracellular space"/>
    <property type="evidence" value="ECO:0007669"/>
    <property type="project" value="TreeGrafter"/>
</dbReference>
<dbReference type="GO" id="GO:0004867">
    <property type="term" value="F:serine-type endopeptidase inhibitor activity"/>
    <property type="evidence" value="ECO:0007669"/>
    <property type="project" value="TreeGrafter"/>
</dbReference>
<dbReference type="PANTHER" id="PTHR19441:SF30">
    <property type="entry name" value="ELAFIN"/>
    <property type="match status" value="1"/>
</dbReference>
<dbReference type="InterPro" id="IPR008197">
    <property type="entry name" value="WAP_dom"/>
</dbReference>
<sequence length="230" mass="24976">MLQGETQEVKTCELLALNKSAPRERRFPRVLPGLVGSSSRASPGDSVTPPPPRESLPFCSEAGSFHPWEGQCWVQPRPKRGTCPPNLMKCLYTEPPLCLNDTSCQGRQKCCYNIRDTLPQAPLNPTEAFKVPVERLSFSVCGMLPIPVVEGCLACLSPCAQDSDCRGDTKCCPLGCGRTCLAPQKGESAALSDRAEPGPTEARLPWLTADQGRGICDMKGKARTHHRNTP</sequence>
<reference evidence="5" key="3">
    <citation type="submission" date="2025-09" db="UniProtKB">
        <authorList>
            <consortium name="Ensembl"/>
        </authorList>
    </citation>
    <scope>IDENTIFICATION</scope>
</reference>
<protein>
    <recommendedName>
        <fullName evidence="4">WAP domain-containing protein</fullName>
    </recommendedName>
</protein>
<keyword evidence="1" id="KW-0732">Signal</keyword>
<keyword evidence="2" id="KW-1015">Disulfide bond</keyword>
<dbReference type="Pfam" id="PF00095">
    <property type="entry name" value="WAP"/>
    <property type="match status" value="2"/>
</dbReference>
<evidence type="ECO:0000256" key="3">
    <source>
        <dbReference type="SAM" id="MobiDB-lite"/>
    </source>
</evidence>
<evidence type="ECO:0000256" key="1">
    <source>
        <dbReference type="ARBA" id="ARBA00022729"/>
    </source>
</evidence>
<dbReference type="SMART" id="SM00217">
    <property type="entry name" value="WAP"/>
    <property type="match status" value="2"/>
</dbReference>
<dbReference type="Gene3D" id="4.10.75.10">
    <property type="entry name" value="Elafin-like"/>
    <property type="match status" value="2"/>
</dbReference>
<name>A0A8C4VW56_9SAUR</name>
<proteinExistence type="predicted"/>
<dbReference type="InterPro" id="IPR036645">
    <property type="entry name" value="Elafin-like_sf"/>
</dbReference>
<dbReference type="AlphaFoldDB" id="A0A8C4VW56"/>
<dbReference type="PRINTS" id="PR00003">
    <property type="entry name" value="4DISULPHCORE"/>
</dbReference>
<dbReference type="InterPro" id="IPR050514">
    <property type="entry name" value="WAP_four-disulfide_core"/>
</dbReference>
<dbReference type="OrthoDB" id="4473401at2759"/>
<dbReference type="Proteomes" id="UP000694390">
    <property type="component" value="Chromosome 14"/>
</dbReference>
<evidence type="ECO:0000256" key="2">
    <source>
        <dbReference type="ARBA" id="ARBA00023157"/>
    </source>
</evidence>
<feature type="domain" description="WAP" evidence="4">
    <location>
        <begin position="132"/>
        <end position="184"/>
    </location>
</feature>
<dbReference type="GO" id="GO:0045087">
    <property type="term" value="P:innate immune response"/>
    <property type="evidence" value="ECO:0007669"/>
    <property type="project" value="TreeGrafter"/>
</dbReference>
<accession>A0A8C4VW56</accession>
<dbReference type="GO" id="GO:0019731">
    <property type="term" value="P:antibacterial humoral response"/>
    <property type="evidence" value="ECO:0007669"/>
    <property type="project" value="TreeGrafter"/>
</dbReference>
<evidence type="ECO:0000313" key="6">
    <source>
        <dbReference type="Proteomes" id="UP000694390"/>
    </source>
</evidence>
<dbReference type="Ensembl" id="ENSGEVT00005008808.1">
    <property type="protein sequence ID" value="ENSGEVP00005008385.1"/>
    <property type="gene ID" value="ENSGEVG00005006023.1"/>
</dbReference>
<dbReference type="GeneTree" id="ENSGT00950000186401"/>
<dbReference type="PANTHER" id="PTHR19441">
    <property type="entry name" value="WHEY ACDIC PROTEIN WAP"/>
    <property type="match status" value="1"/>
</dbReference>
<evidence type="ECO:0000259" key="4">
    <source>
        <dbReference type="PROSITE" id="PS51390"/>
    </source>
</evidence>
<reference evidence="5" key="1">
    <citation type="submission" date="2019-06" db="EMBL/GenBank/DDBJ databases">
        <title>G10K-VGP Goodes thornscrub tortoise genome, primary haplotype.</title>
        <authorList>
            <person name="Murphy B."/>
            <person name="Edwards T."/>
            <person name="Rhie A."/>
            <person name="Koren S."/>
            <person name="Phillippy A."/>
            <person name="Fedrigo O."/>
            <person name="Haase B."/>
            <person name="Mountcastle J."/>
            <person name="Lewin H."/>
            <person name="Damas J."/>
            <person name="Howe K."/>
            <person name="Formenti G."/>
            <person name="Myers G."/>
            <person name="Durbin R."/>
            <person name="Jarvis E.D."/>
        </authorList>
    </citation>
    <scope>NUCLEOTIDE SEQUENCE [LARGE SCALE GENOMIC DNA]</scope>
</reference>